<dbReference type="Gene3D" id="1.25.40.20">
    <property type="entry name" value="Ankyrin repeat-containing domain"/>
    <property type="match status" value="1"/>
</dbReference>
<dbReference type="STRING" id="45351.A7S9C0"/>
<dbReference type="Pfam" id="PF00023">
    <property type="entry name" value="Ank"/>
    <property type="match status" value="1"/>
</dbReference>
<feature type="compositionally biased region" description="Low complexity" evidence="2">
    <location>
        <begin position="1"/>
        <end position="19"/>
    </location>
</feature>
<protein>
    <submittedName>
        <fullName evidence="3">Uncharacterized protein</fullName>
    </submittedName>
</protein>
<dbReference type="SUPFAM" id="SSF48403">
    <property type="entry name" value="Ankyrin repeat"/>
    <property type="match status" value="1"/>
</dbReference>
<dbReference type="HOGENOM" id="CLU_1898713_0_0_1"/>
<dbReference type="SMART" id="SM00248">
    <property type="entry name" value="ANK"/>
    <property type="match status" value="1"/>
</dbReference>
<evidence type="ECO:0000313" key="4">
    <source>
        <dbReference type="Proteomes" id="UP000001593"/>
    </source>
</evidence>
<evidence type="ECO:0000313" key="3">
    <source>
        <dbReference type="EMBL" id="EDO39678.1"/>
    </source>
</evidence>
<feature type="region of interest" description="Disordered" evidence="2">
    <location>
        <begin position="1"/>
        <end position="34"/>
    </location>
</feature>
<dbReference type="PROSITE" id="PS50297">
    <property type="entry name" value="ANK_REP_REGION"/>
    <property type="match status" value="1"/>
</dbReference>
<accession>A7S9C0</accession>
<name>A7S9C0_NEMVE</name>
<dbReference type="PROSITE" id="PS50088">
    <property type="entry name" value="ANK_REPEAT"/>
    <property type="match status" value="1"/>
</dbReference>
<gene>
    <name evidence="3" type="ORF">NEMVEDRAFT_v1g208776</name>
</gene>
<feature type="repeat" description="ANK" evidence="1">
    <location>
        <begin position="89"/>
        <end position="121"/>
    </location>
</feature>
<dbReference type="InterPro" id="IPR036770">
    <property type="entry name" value="Ankyrin_rpt-contain_sf"/>
</dbReference>
<reference evidence="3 4" key="1">
    <citation type="journal article" date="2007" name="Science">
        <title>Sea anemone genome reveals ancestral eumetazoan gene repertoire and genomic organization.</title>
        <authorList>
            <person name="Putnam N.H."/>
            <person name="Srivastava M."/>
            <person name="Hellsten U."/>
            <person name="Dirks B."/>
            <person name="Chapman J."/>
            <person name="Salamov A."/>
            <person name="Terry A."/>
            <person name="Shapiro H."/>
            <person name="Lindquist E."/>
            <person name="Kapitonov V.V."/>
            <person name="Jurka J."/>
            <person name="Genikhovich G."/>
            <person name="Grigoriev I.V."/>
            <person name="Lucas S.M."/>
            <person name="Steele R.E."/>
            <person name="Finnerty J.R."/>
            <person name="Technau U."/>
            <person name="Martindale M.Q."/>
            <person name="Rokhsar D.S."/>
        </authorList>
    </citation>
    <scope>NUCLEOTIDE SEQUENCE [LARGE SCALE GENOMIC DNA]</scope>
    <source>
        <strain evidence="4">CH2 X CH6</strain>
    </source>
</reference>
<organism evidence="3 4">
    <name type="scientific">Nematostella vectensis</name>
    <name type="common">Starlet sea anemone</name>
    <dbReference type="NCBI Taxonomy" id="45351"/>
    <lineage>
        <taxon>Eukaryota</taxon>
        <taxon>Metazoa</taxon>
        <taxon>Cnidaria</taxon>
        <taxon>Anthozoa</taxon>
        <taxon>Hexacorallia</taxon>
        <taxon>Actiniaria</taxon>
        <taxon>Edwardsiidae</taxon>
        <taxon>Nematostella</taxon>
    </lineage>
</organism>
<dbReference type="PhylomeDB" id="A7S9C0"/>
<dbReference type="InterPro" id="IPR002110">
    <property type="entry name" value="Ankyrin_rpt"/>
</dbReference>
<evidence type="ECO:0000256" key="1">
    <source>
        <dbReference type="PROSITE-ProRule" id="PRU00023"/>
    </source>
</evidence>
<dbReference type="Proteomes" id="UP000001593">
    <property type="component" value="Unassembled WGS sequence"/>
</dbReference>
<keyword evidence="4" id="KW-1185">Reference proteome</keyword>
<dbReference type="InParanoid" id="A7S9C0"/>
<evidence type="ECO:0000256" key="2">
    <source>
        <dbReference type="SAM" id="MobiDB-lite"/>
    </source>
</evidence>
<sequence length="134" mass="14723">MAWSNSSSNNRRQSLLPSSPTMGTGSSAPRRGSRAILEMKDISPALLKWELVTRIMALSLKGDWCGVDQYLIHLEKNNLELSSSEIEDNGLTPLMLAARDSKHNIVEKLLELGAVVTDRDKVSGRDAWVTSATN</sequence>
<dbReference type="AlphaFoldDB" id="A7S9C0"/>
<proteinExistence type="predicted"/>
<keyword evidence="1" id="KW-0040">ANK repeat</keyword>
<dbReference type="EMBL" id="DS469603">
    <property type="protein sequence ID" value="EDO39678.1"/>
    <property type="molecule type" value="Genomic_DNA"/>
</dbReference>